<comment type="caution">
    <text evidence="2">The sequence shown here is derived from an EMBL/GenBank/DDBJ whole genome shotgun (WGS) entry which is preliminary data.</text>
</comment>
<dbReference type="EMBL" id="JAUEDM010000001">
    <property type="protein sequence ID" value="KAK3330050.1"/>
    <property type="molecule type" value="Genomic_DNA"/>
</dbReference>
<reference evidence="2" key="1">
    <citation type="journal article" date="2023" name="Mol. Phylogenet. Evol.">
        <title>Genome-scale phylogeny and comparative genomics of the fungal order Sordariales.</title>
        <authorList>
            <person name="Hensen N."/>
            <person name="Bonometti L."/>
            <person name="Westerberg I."/>
            <person name="Brannstrom I.O."/>
            <person name="Guillou S."/>
            <person name="Cros-Aarteil S."/>
            <person name="Calhoun S."/>
            <person name="Haridas S."/>
            <person name="Kuo A."/>
            <person name="Mondo S."/>
            <person name="Pangilinan J."/>
            <person name="Riley R."/>
            <person name="LaButti K."/>
            <person name="Andreopoulos B."/>
            <person name="Lipzen A."/>
            <person name="Chen C."/>
            <person name="Yan M."/>
            <person name="Daum C."/>
            <person name="Ng V."/>
            <person name="Clum A."/>
            <person name="Steindorff A."/>
            <person name="Ohm R.A."/>
            <person name="Martin F."/>
            <person name="Silar P."/>
            <person name="Natvig D.O."/>
            <person name="Lalanne C."/>
            <person name="Gautier V."/>
            <person name="Ament-Velasquez S.L."/>
            <person name="Kruys A."/>
            <person name="Hutchinson M.I."/>
            <person name="Powell A.J."/>
            <person name="Barry K."/>
            <person name="Miller A.N."/>
            <person name="Grigoriev I.V."/>
            <person name="Debuchy R."/>
            <person name="Gladieux P."/>
            <person name="Hiltunen Thoren M."/>
            <person name="Johannesson H."/>
        </authorList>
    </citation>
    <scope>NUCLEOTIDE SEQUENCE</scope>
    <source>
        <strain evidence="2">CBS 118394</strain>
    </source>
</reference>
<evidence type="ECO:0000313" key="3">
    <source>
        <dbReference type="Proteomes" id="UP001283341"/>
    </source>
</evidence>
<evidence type="ECO:0000313" key="2">
    <source>
        <dbReference type="EMBL" id="KAK3330050.1"/>
    </source>
</evidence>
<keyword evidence="1" id="KW-1133">Transmembrane helix</keyword>
<keyword evidence="1" id="KW-0812">Transmembrane</keyword>
<dbReference type="PANTHER" id="PTHR36459:SF1">
    <property type="entry name" value="FATTY ACID DESATURASE DOMAIN-CONTAINING PROTEIN-RELATED"/>
    <property type="match status" value="1"/>
</dbReference>
<dbReference type="Proteomes" id="UP001283341">
    <property type="component" value="Unassembled WGS sequence"/>
</dbReference>
<dbReference type="PANTHER" id="PTHR36459">
    <property type="entry name" value="ORF"/>
    <property type="match status" value="1"/>
</dbReference>
<evidence type="ECO:0008006" key="4">
    <source>
        <dbReference type="Google" id="ProtNLM"/>
    </source>
</evidence>
<name>A0AAE0MF84_9PEZI</name>
<gene>
    <name evidence="2" type="ORF">B0H66DRAFT_572268</name>
</gene>
<keyword evidence="3" id="KW-1185">Reference proteome</keyword>
<keyword evidence="1" id="KW-0472">Membrane</keyword>
<feature type="transmembrane region" description="Helical" evidence="1">
    <location>
        <begin position="140"/>
        <end position="160"/>
    </location>
</feature>
<organism evidence="2 3">
    <name type="scientific">Apodospora peruviana</name>
    <dbReference type="NCBI Taxonomy" id="516989"/>
    <lineage>
        <taxon>Eukaryota</taxon>
        <taxon>Fungi</taxon>
        <taxon>Dikarya</taxon>
        <taxon>Ascomycota</taxon>
        <taxon>Pezizomycotina</taxon>
        <taxon>Sordariomycetes</taxon>
        <taxon>Sordariomycetidae</taxon>
        <taxon>Sordariales</taxon>
        <taxon>Lasiosphaeriaceae</taxon>
        <taxon>Apodospora</taxon>
    </lineage>
</organism>
<accession>A0AAE0MF84</accession>
<feature type="transmembrane region" description="Helical" evidence="1">
    <location>
        <begin position="166"/>
        <end position="185"/>
    </location>
</feature>
<reference evidence="2" key="2">
    <citation type="submission" date="2023-06" db="EMBL/GenBank/DDBJ databases">
        <authorList>
            <consortium name="Lawrence Berkeley National Laboratory"/>
            <person name="Haridas S."/>
            <person name="Hensen N."/>
            <person name="Bonometti L."/>
            <person name="Westerberg I."/>
            <person name="Brannstrom I.O."/>
            <person name="Guillou S."/>
            <person name="Cros-Aarteil S."/>
            <person name="Calhoun S."/>
            <person name="Kuo A."/>
            <person name="Mondo S."/>
            <person name="Pangilinan J."/>
            <person name="Riley R."/>
            <person name="Labutti K."/>
            <person name="Andreopoulos B."/>
            <person name="Lipzen A."/>
            <person name="Chen C."/>
            <person name="Yanf M."/>
            <person name="Daum C."/>
            <person name="Ng V."/>
            <person name="Clum A."/>
            <person name="Steindorff A."/>
            <person name="Ohm R."/>
            <person name="Martin F."/>
            <person name="Silar P."/>
            <person name="Natvig D."/>
            <person name="Lalanne C."/>
            <person name="Gautier V."/>
            <person name="Ament-Velasquez S.L."/>
            <person name="Kruys A."/>
            <person name="Hutchinson M.I."/>
            <person name="Powell A.J."/>
            <person name="Barry K."/>
            <person name="Miller A.N."/>
            <person name="Grigoriev I.V."/>
            <person name="Debuchy R."/>
            <person name="Gladieux P."/>
            <person name="Thoren M.H."/>
            <person name="Johannesson H."/>
        </authorList>
    </citation>
    <scope>NUCLEOTIDE SEQUENCE</scope>
    <source>
        <strain evidence="2">CBS 118394</strain>
    </source>
</reference>
<dbReference type="AlphaFoldDB" id="A0AAE0MF84"/>
<protein>
    <recommendedName>
        <fullName evidence="4">Fatty acid desaturase domain-containing protein</fullName>
    </recommendedName>
</protein>
<evidence type="ECO:0000256" key="1">
    <source>
        <dbReference type="SAM" id="Phobius"/>
    </source>
</evidence>
<proteinExistence type="predicted"/>
<sequence>MNYPPYAVISSPDSHLQSRRRTFEPVVISTANLTTIRSSLNPFVYNNIMRSYIRFALSVVRHDSDVLMLTHIILYSDTLVPRTASSTADTPSSITFFPYIIGPLMGQTWHSFYYHHKMHHREGNGPNDLSSTMRYRRDSIWYFTCYFLLFLSRAGAPSIFSRRESFLPAAVFAFVLPALVLRLWLMMAIWDQHAFIDRDELSNRHCFNDGYHTSHLLNPRRYWRDHPTAFLQQKGAYAKKGSIVLHSLDYVMLAIRLFMKDYDHLARCMIPLGDQTNLTMQERKAFLKSLTRPFTQEELLARFRRGGVKTEKKSR</sequence>